<protein>
    <recommendedName>
        <fullName evidence="4">HTH merR-type domain-containing protein</fullName>
    </recommendedName>
</protein>
<dbReference type="RefSeq" id="WP_323574307.1">
    <property type="nucleotide sequence ID" value="NZ_JAYGJQ010000001.1"/>
</dbReference>
<accession>A0ABU5VP50</accession>
<name>A0ABU5VP50_9BACT</name>
<evidence type="ECO:0008006" key="4">
    <source>
        <dbReference type="Google" id="ProtNLM"/>
    </source>
</evidence>
<organism evidence="2 3">
    <name type="scientific">Bacteriovorax antarcticus</name>
    <dbReference type="NCBI Taxonomy" id="3088717"/>
    <lineage>
        <taxon>Bacteria</taxon>
        <taxon>Pseudomonadati</taxon>
        <taxon>Bdellovibrionota</taxon>
        <taxon>Bacteriovoracia</taxon>
        <taxon>Bacteriovoracales</taxon>
        <taxon>Bacteriovoracaceae</taxon>
        <taxon>Bacteriovorax</taxon>
    </lineage>
</organism>
<proteinExistence type="predicted"/>
<keyword evidence="3" id="KW-1185">Reference proteome</keyword>
<feature type="coiled-coil region" evidence="1">
    <location>
        <begin position="55"/>
        <end position="89"/>
    </location>
</feature>
<evidence type="ECO:0000313" key="3">
    <source>
        <dbReference type="Proteomes" id="UP001302274"/>
    </source>
</evidence>
<dbReference type="Proteomes" id="UP001302274">
    <property type="component" value="Unassembled WGS sequence"/>
</dbReference>
<dbReference type="EMBL" id="JAYGJQ010000001">
    <property type="protein sequence ID" value="MEA9354813.1"/>
    <property type="molecule type" value="Genomic_DNA"/>
</dbReference>
<gene>
    <name evidence="2" type="ORF">SHI21_01275</name>
</gene>
<evidence type="ECO:0000313" key="2">
    <source>
        <dbReference type="EMBL" id="MEA9354813.1"/>
    </source>
</evidence>
<keyword evidence="1" id="KW-0175">Coiled coil</keyword>
<evidence type="ECO:0000256" key="1">
    <source>
        <dbReference type="SAM" id="Coils"/>
    </source>
</evidence>
<comment type="caution">
    <text evidence="2">The sequence shown here is derived from an EMBL/GenBank/DDBJ whole genome shotgun (WGS) entry which is preliminary data.</text>
</comment>
<sequence length="103" mass="12205">MNQDGIWLSILDYANVKKTSISTIRRSIKAGHIKHKEENGKYFIWTKEIAVEKVELSLKLENEFLKRRNRELEEEINDLKMLLQVYESSIHQDQLPPLPEIEL</sequence>
<reference evidence="2 3" key="1">
    <citation type="submission" date="2023-11" db="EMBL/GenBank/DDBJ databases">
        <title>A Novel Polar Bacteriovorax (B. antarcticus) Isolated from the Biocrust in Antarctica.</title>
        <authorList>
            <person name="Mun W."/>
            <person name="Choi S.Y."/>
            <person name="Mitchell R.J."/>
        </authorList>
    </citation>
    <scope>NUCLEOTIDE SEQUENCE [LARGE SCALE GENOMIC DNA]</scope>
    <source>
        <strain evidence="2 3">PP10</strain>
    </source>
</reference>